<feature type="non-terminal residue" evidence="2">
    <location>
        <position position="141"/>
    </location>
</feature>
<comment type="caution">
    <text evidence="2">The sequence shown here is derived from an EMBL/GenBank/DDBJ whole genome shotgun (WGS) entry which is preliminary data.</text>
</comment>
<dbReference type="RefSeq" id="WP_155459688.1">
    <property type="nucleotide sequence ID" value="NZ_WNHS01000330.1"/>
</dbReference>
<evidence type="ECO:0000313" key="3">
    <source>
        <dbReference type="Proteomes" id="UP000490982"/>
    </source>
</evidence>
<feature type="domain" description="Peptidase M26 C-terminal" evidence="1">
    <location>
        <begin position="1"/>
        <end position="134"/>
    </location>
</feature>
<dbReference type="EMBL" id="WNHS01000330">
    <property type="protein sequence ID" value="MTW25572.1"/>
    <property type="molecule type" value="Genomic_DNA"/>
</dbReference>
<dbReference type="GO" id="GO:0004222">
    <property type="term" value="F:metalloendopeptidase activity"/>
    <property type="evidence" value="ECO:0007669"/>
    <property type="project" value="InterPro"/>
</dbReference>
<dbReference type="Pfam" id="PF07580">
    <property type="entry name" value="Peptidase_M26_C"/>
    <property type="match status" value="1"/>
</dbReference>
<feature type="non-terminal residue" evidence="2">
    <location>
        <position position="1"/>
    </location>
</feature>
<organism evidence="2 3">
    <name type="scientific">Streptococcus pneumoniae</name>
    <dbReference type="NCBI Taxonomy" id="1313"/>
    <lineage>
        <taxon>Bacteria</taxon>
        <taxon>Bacillati</taxon>
        <taxon>Bacillota</taxon>
        <taxon>Bacilli</taxon>
        <taxon>Lactobacillales</taxon>
        <taxon>Streptococcaceae</taxon>
        <taxon>Streptococcus</taxon>
    </lineage>
</organism>
<protein>
    <recommendedName>
        <fullName evidence="1">Peptidase M26 C-terminal domain-containing protein</fullName>
    </recommendedName>
</protein>
<proteinExistence type="predicted"/>
<reference evidence="2 3" key="1">
    <citation type="submission" date="2019-11" db="EMBL/GenBank/DDBJ databases">
        <title>Growth characteristics of pneumococcus vary with the chemical composition of the capsule and with environmental conditions.</title>
        <authorList>
            <person name="Tothpal A."/>
            <person name="Desobry K."/>
            <person name="Joshi S."/>
            <person name="Wyllie A.L."/>
            <person name="Weinberger D.M."/>
        </authorList>
    </citation>
    <scope>NUCLEOTIDE SEQUENCE [LARGE SCALE GENOMIC DNA]</scope>
    <source>
        <strain evidence="3">pnumococcus23A</strain>
    </source>
</reference>
<dbReference type="GO" id="GO:0005576">
    <property type="term" value="C:extracellular region"/>
    <property type="evidence" value="ECO:0007669"/>
    <property type="project" value="InterPro"/>
</dbReference>
<name>A0A6G2DWE3_STREE</name>
<sequence>DNKTAILLALTYINRYYDVKFSDYNIKKLMLFKPTFHGEKIDLLDRLIRLGSSGENRLKGSENAETFKQLFASETKQKDLVTYLDYNRSLLTNYQTTGEWFKETTKDYIQFEERPSLVEEIKDAKYRVYDNLTAPYYQGYI</sequence>
<evidence type="ECO:0000259" key="1">
    <source>
        <dbReference type="Pfam" id="PF07580"/>
    </source>
</evidence>
<dbReference type="Proteomes" id="UP000490982">
    <property type="component" value="Unassembled WGS sequence"/>
</dbReference>
<dbReference type="InterPro" id="IPR011505">
    <property type="entry name" value="Peptidase_M26_C_dom"/>
</dbReference>
<accession>A0A6G2DWE3</accession>
<gene>
    <name evidence="2" type="ORF">GM537_12305</name>
</gene>
<dbReference type="AlphaFoldDB" id="A0A6G2DWE3"/>
<evidence type="ECO:0000313" key="2">
    <source>
        <dbReference type="EMBL" id="MTW25572.1"/>
    </source>
</evidence>
<dbReference type="GO" id="GO:0008270">
    <property type="term" value="F:zinc ion binding"/>
    <property type="evidence" value="ECO:0007669"/>
    <property type="project" value="InterPro"/>
</dbReference>